<sequence length="80" mass="9124">MHTTTQLQQSRARIAMSLQNLVGDDLVVVMAYGGWEDSFTRALATVVINSTSDYDILWSFFEPDSAKIEYSRRDLFDTLD</sequence>
<comment type="caution">
    <text evidence="1">The sequence shown here is derived from an EMBL/GenBank/DDBJ whole genome shotgun (WGS) entry which is preliminary data.</text>
</comment>
<organism evidence="1 2">
    <name type="scientific">Vibrio anguillarum</name>
    <name type="common">Listonella anguillarum</name>
    <dbReference type="NCBI Taxonomy" id="55601"/>
    <lineage>
        <taxon>Bacteria</taxon>
        <taxon>Pseudomonadati</taxon>
        <taxon>Pseudomonadota</taxon>
        <taxon>Gammaproteobacteria</taxon>
        <taxon>Vibrionales</taxon>
        <taxon>Vibrionaceae</taxon>
        <taxon>Vibrio</taxon>
    </lineage>
</organism>
<name>A0AAW4BKB0_VIBAN</name>
<dbReference type="AlphaFoldDB" id="A0AAW4BKB0"/>
<feature type="non-terminal residue" evidence="1">
    <location>
        <position position="80"/>
    </location>
</feature>
<dbReference type="EMBL" id="SCLC01000958">
    <property type="protein sequence ID" value="MBF4437442.1"/>
    <property type="molecule type" value="Genomic_DNA"/>
</dbReference>
<proteinExistence type="predicted"/>
<protein>
    <submittedName>
        <fullName evidence="1">SIR2 family protein</fullName>
    </submittedName>
</protein>
<accession>A0AAW4BKB0</accession>
<reference evidence="1" key="1">
    <citation type="journal article" date="2021" name="PeerJ">
        <title>Analysis of 44 Vibrio anguillarum genomes reveals high genetic diversity.</title>
        <authorList>
            <person name="Hansen M.J."/>
            <person name="Dalsgaard I."/>
        </authorList>
    </citation>
    <scope>NUCLEOTIDE SEQUENCE</scope>
    <source>
        <strain evidence="1">850617-1/1</strain>
    </source>
</reference>
<gene>
    <name evidence="1" type="ORF">ERJ77_23750</name>
</gene>
<dbReference type="Proteomes" id="UP000786185">
    <property type="component" value="Unassembled WGS sequence"/>
</dbReference>
<evidence type="ECO:0000313" key="2">
    <source>
        <dbReference type="Proteomes" id="UP000786185"/>
    </source>
</evidence>
<evidence type="ECO:0000313" key="1">
    <source>
        <dbReference type="EMBL" id="MBF4437442.1"/>
    </source>
</evidence>